<reference evidence="2 3" key="1">
    <citation type="submission" date="2019-09" db="EMBL/GenBank/DDBJ databases">
        <title>Draft genome sequence of Ginsengibacter sp. BR5-29.</title>
        <authorList>
            <person name="Im W.-T."/>
        </authorList>
    </citation>
    <scope>NUCLEOTIDE SEQUENCE [LARGE SCALE GENOMIC DNA]</scope>
    <source>
        <strain evidence="2 3">BR5-29</strain>
    </source>
</reference>
<dbReference type="EMBL" id="VYQF01000002">
    <property type="protein sequence ID" value="KAA9039587.1"/>
    <property type="molecule type" value="Genomic_DNA"/>
</dbReference>
<evidence type="ECO:0000256" key="1">
    <source>
        <dbReference type="SAM" id="MobiDB-lite"/>
    </source>
</evidence>
<accession>A0A5J5ILR1</accession>
<dbReference type="RefSeq" id="WP_150414998.1">
    <property type="nucleotide sequence ID" value="NZ_VYQF01000002.1"/>
</dbReference>
<feature type="compositionally biased region" description="Polar residues" evidence="1">
    <location>
        <begin position="88"/>
        <end position="107"/>
    </location>
</feature>
<comment type="caution">
    <text evidence="2">The sequence shown here is derived from an EMBL/GenBank/DDBJ whole genome shotgun (WGS) entry which is preliminary data.</text>
</comment>
<name>A0A5J5ILR1_9BACT</name>
<gene>
    <name evidence="2" type="ORF">FW778_12305</name>
</gene>
<evidence type="ECO:0000313" key="3">
    <source>
        <dbReference type="Proteomes" id="UP000326903"/>
    </source>
</evidence>
<dbReference type="Proteomes" id="UP000326903">
    <property type="component" value="Unassembled WGS sequence"/>
</dbReference>
<keyword evidence="3" id="KW-1185">Reference proteome</keyword>
<proteinExistence type="predicted"/>
<evidence type="ECO:0000313" key="2">
    <source>
        <dbReference type="EMBL" id="KAA9039587.1"/>
    </source>
</evidence>
<evidence type="ECO:0008006" key="4">
    <source>
        <dbReference type="Google" id="ProtNLM"/>
    </source>
</evidence>
<feature type="region of interest" description="Disordered" evidence="1">
    <location>
        <begin position="83"/>
        <end position="107"/>
    </location>
</feature>
<organism evidence="2 3">
    <name type="scientific">Ginsengibacter hankyongi</name>
    <dbReference type="NCBI Taxonomy" id="2607284"/>
    <lineage>
        <taxon>Bacteria</taxon>
        <taxon>Pseudomonadati</taxon>
        <taxon>Bacteroidota</taxon>
        <taxon>Chitinophagia</taxon>
        <taxon>Chitinophagales</taxon>
        <taxon>Chitinophagaceae</taxon>
        <taxon>Ginsengibacter</taxon>
    </lineage>
</organism>
<protein>
    <recommendedName>
        <fullName evidence="4">YtxH domain-containing protein</fullName>
    </recommendedName>
</protein>
<sequence>MSVNNKHLATILLGAAAAFGAYKYSTMTEEEKQKMADSLKDKFHKLKDEAESAGTTAKDYFSDLKNKATDMFKEHFPGAEQHFEDFFKSNTQGDVPASPTTEVNPGA</sequence>
<dbReference type="AlphaFoldDB" id="A0A5J5ILR1"/>